<proteinExistence type="predicted"/>
<dbReference type="GO" id="GO:0031012">
    <property type="term" value="C:extracellular matrix"/>
    <property type="evidence" value="ECO:0007669"/>
    <property type="project" value="TreeGrafter"/>
</dbReference>
<dbReference type="AlphaFoldDB" id="A0A6A5FGF5"/>
<evidence type="ECO:0000256" key="2">
    <source>
        <dbReference type="SAM" id="MobiDB-lite"/>
    </source>
</evidence>
<gene>
    <name evidence="5" type="ORF">PFLUV_G00079530</name>
</gene>
<feature type="region of interest" description="Disordered" evidence="2">
    <location>
        <begin position="546"/>
        <end position="571"/>
    </location>
</feature>
<keyword evidence="6" id="KW-1185">Reference proteome</keyword>
<evidence type="ECO:0000313" key="6">
    <source>
        <dbReference type="Proteomes" id="UP000465112"/>
    </source>
</evidence>
<feature type="region of interest" description="Disordered" evidence="2">
    <location>
        <begin position="457"/>
        <end position="487"/>
    </location>
</feature>
<dbReference type="GO" id="GO:0032190">
    <property type="term" value="F:acrosin binding"/>
    <property type="evidence" value="ECO:0007669"/>
    <property type="project" value="TreeGrafter"/>
</dbReference>
<evidence type="ECO:0000256" key="3">
    <source>
        <dbReference type="SAM" id="SignalP"/>
    </source>
</evidence>
<dbReference type="OrthoDB" id="8956379at2759"/>
<dbReference type="SMART" id="SM00241">
    <property type="entry name" value="ZP"/>
    <property type="match status" value="1"/>
</dbReference>
<feature type="compositionally biased region" description="Polar residues" evidence="2">
    <location>
        <begin position="833"/>
        <end position="850"/>
    </location>
</feature>
<dbReference type="Pfam" id="PF00100">
    <property type="entry name" value="Zona_pellucida"/>
    <property type="match status" value="1"/>
</dbReference>
<feature type="compositionally biased region" description="Polar residues" evidence="2">
    <location>
        <begin position="721"/>
        <end position="736"/>
    </location>
</feature>
<feature type="region of interest" description="Disordered" evidence="2">
    <location>
        <begin position="685"/>
        <end position="759"/>
    </location>
</feature>
<feature type="signal peptide" evidence="3">
    <location>
        <begin position="1"/>
        <end position="17"/>
    </location>
</feature>
<keyword evidence="1" id="KW-1015">Disulfide bond</keyword>
<dbReference type="GO" id="GO:0007339">
    <property type="term" value="P:binding of sperm to zona pellucida"/>
    <property type="evidence" value="ECO:0007669"/>
    <property type="project" value="TreeGrafter"/>
</dbReference>
<dbReference type="PANTHER" id="PTHR11576">
    <property type="entry name" value="ZONA PELLUCIDA SPERM-BINDING PROTEIN 3"/>
    <property type="match status" value="1"/>
</dbReference>
<dbReference type="GO" id="GO:2000344">
    <property type="term" value="P:positive regulation of acrosome reaction"/>
    <property type="evidence" value="ECO:0007669"/>
    <property type="project" value="TreeGrafter"/>
</dbReference>
<dbReference type="Gene3D" id="2.60.40.4100">
    <property type="entry name" value="Zona pellucida, ZP-C domain"/>
    <property type="match status" value="1"/>
</dbReference>
<feature type="compositionally biased region" description="Basic and acidic residues" evidence="2">
    <location>
        <begin position="407"/>
        <end position="424"/>
    </location>
</feature>
<evidence type="ECO:0000313" key="5">
    <source>
        <dbReference type="EMBL" id="KAF1387492.1"/>
    </source>
</evidence>
<dbReference type="FunFam" id="2.60.40.4100:FF:000002">
    <property type="entry name" value="Zona pellucida sperm-binding protein 3"/>
    <property type="match status" value="1"/>
</dbReference>
<name>A0A6A5FGF5_PERFL</name>
<feature type="chain" id="PRO_5025552915" description="ZP domain-containing protein" evidence="3">
    <location>
        <begin position="18"/>
        <end position="892"/>
    </location>
</feature>
<feature type="region of interest" description="Disordered" evidence="2">
    <location>
        <begin position="812"/>
        <end position="850"/>
    </location>
</feature>
<evidence type="ECO:0000259" key="4">
    <source>
        <dbReference type="PROSITE" id="PS51034"/>
    </source>
</evidence>
<keyword evidence="3" id="KW-0732">Signal</keyword>
<dbReference type="PANTHER" id="PTHR11576:SF15">
    <property type="entry name" value="ZONA PELLUCIDA SPERM-BINDING PROTEIN 3-LIKE"/>
    <property type="match status" value="1"/>
</dbReference>
<feature type="domain" description="ZP" evidence="4">
    <location>
        <begin position="104"/>
        <end position="352"/>
    </location>
</feature>
<protein>
    <recommendedName>
        <fullName evidence="4">ZP domain-containing protein</fullName>
    </recommendedName>
</protein>
<accession>A0A6A5FGF5</accession>
<dbReference type="Pfam" id="PF23344">
    <property type="entry name" value="ZP-N"/>
    <property type="match status" value="1"/>
</dbReference>
<dbReference type="InterPro" id="IPR055355">
    <property type="entry name" value="ZP-C"/>
</dbReference>
<feature type="compositionally biased region" description="Basic and acidic residues" evidence="2">
    <location>
        <begin position="471"/>
        <end position="487"/>
    </location>
</feature>
<dbReference type="Gene3D" id="2.60.40.3210">
    <property type="entry name" value="Zona pellucida, ZP-N domain"/>
    <property type="match status" value="1"/>
</dbReference>
<evidence type="ECO:0000256" key="1">
    <source>
        <dbReference type="ARBA" id="ARBA00023157"/>
    </source>
</evidence>
<dbReference type="InterPro" id="IPR042235">
    <property type="entry name" value="ZP-C_dom"/>
</dbReference>
<dbReference type="EMBL" id="VHII01000007">
    <property type="protein sequence ID" value="KAF1387492.1"/>
    <property type="molecule type" value="Genomic_DNA"/>
</dbReference>
<dbReference type="GO" id="GO:0035803">
    <property type="term" value="P:egg coat formation"/>
    <property type="evidence" value="ECO:0007669"/>
    <property type="project" value="TreeGrafter"/>
</dbReference>
<dbReference type="InterPro" id="IPR055356">
    <property type="entry name" value="ZP-N"/>
</dbReference>
<feature type="compositionally biased region" description="Low complexity" evidence="2">
    <location>
        <begin position="559"/>
        <end position="570"/>
    </location>
</feature>
<feature type="region of interest" description="Disordered" evidence="2">
    <location>
        <begin position="405"/>
        <end position="424"/>
    </location>
</feature>
<dbReference type="PROSITE" id="PS51034">
    <property type="entry name" value="ZP_2"/>
    <property type="match status" value="1"/>
</dbReference>
<comment type="caution">
    <text evidence="5">The sequence shown here is derived from an EMBL/GenBank/DDBJ whole genome shotgun (WGS) entry which is preliminary data.</text>
</comment>
<organism evidence="5 6">
    <name type="scientific">Perca fluviatilis</name>
    <name type="common">European perch</name>
    <dbReference type="NCBI Taxonomy" id="8168"/>
    <lineage>
        <taxon>Eukaryota</taxon>
        <taxon>Metazoa</taxon>
        <taxon>Chordata</taxon>
        <taxon>Craniata</taxon>
        <taxon>Vertebrata</taxon>
        <taxon>Euteleostomi</taxon>
        <taxon>Actinopterygii</taxon>
        <taxon>Neopterygii</taxon>
        <taxon>Teleostei</taxon>
        <taxon>Neoteleostei</taxon>
        <taxon>Acanthomorphata</taxon>
        <taxon>Eupercaria</taxon>
        <taxon>Perciformes</taxon>
        <taxon>Percoidei</taxon>
        <taxon>Percidae</taxon>
        <taxon>Percinae</taxon>
        <taxon>Perca</taxon>
    </lineage>
</organism>
<reference evidence="5 6" key="1">
    <citation type="submission" date="2019-06" db="EMBL/GenBank/DDBJ databases">
        <title>A chromosome-scale genome assembly of the European perch, Perca fluviatilis.</title>
        <authorList>
            <person name="Roques C."/>
            <person name="Zahm M."/>
            <person name="Cabau C."/>
            <person name="Klopp C."/>
            <person name="Bouchez O."/>
            <person name="Donnadieu C."/>
            <person name="Kuhl H."/>
            <person name="Gislard M."/>
            <person name="Guendouz S."/>
            <person name="Journot L."/>
            <person name="Haffray P."/>
            <person name="Bestin A."/>
            <person name="Morvezen R."/>
            <person name="Feron R."/>
            <person name="Wen M."/>
            <person name="Jouanno E."/>
            <person name="Herpin A."/>
            <person name="Schartl M."/>
            <person name="Postlethwait J."/>
            <person name="Schaerlinger B."/>
            <person name="Chardard D."/>
            <person name="Lecocq T."/>
            <person name="Poncet C."/>
            <person name="Jaffrelo L."/>
            <person name="Lampietro C."/>
            <person name="Guiguen Y."/>
        </authorList>
    </citation>
    <scope>NUCLEOTIDE SEQUENCE [LARGE SCALE GENOMIC DNA]</scope>
    <source>
        <tissue evidence="5">Blood</tissue>
    </source>
</reference>
<sequence length="892" mass="97247">MSVFALLLWALLLGTLGGPGQRAAWSEGVNPGQTNQEGSGVSPRASFYRLPMSLHAPGPLVALDLLRPVPHKRPFPAGLTALLLPTPRPQQSVQETGARAVEVWCNHDQVSVRVDRFQLRAWNAPSLFRLGSCVASSASPRFLFFRFRLTECGGQSKVVGGQLVYAYSLWYTPPPQGYVIRVLPMNLPIQCHYDRFHYSYQVGFRPQVQHTTLIKSIRSKRSYSLTVCNAQGEPIPPGHWFFLGEPVYFVAQTGVLLAGERLYADACYATSSKDPSSMPKVDIITNYGCMADSNREGSSSRFLSGGGSVLKFSVDAFLFRAVSQVLYLHCSMSVGFSASPSSKSCSYNETAGRWEELEATASVCACCDSICTDMQDSIGNTVSSPGWLIGQRAEEKPRMKVMSFQAEEERQRLDHEEKRGERLDEHLKKVRTFPQETQTGHEEENKEAIAEKTAVKTEWRHSAAAGQQGKRGQDEGKTEDVPTEEADSRLEELATDDLIMPDNVGAPPGASTLGSLDSKELATYDMVMEEADRRLEELATDDLVISDQTGPEEAREELLSGSHLSSDYSSTNALGDSYSPTTITAREFSSFGIGNDNASNRGPTEQVSTIVIPIIKLCPNGDPKSCSAPINSTGHGVIFSPISAESFPPNNVGAPPSASTLGSLDSKVNVSPFGSRPEILVGTHSATKDLEMDPPGFSDVSKSGKSRLESDESDPLLWSESDPQLWSEQVKSGRSQKSVDTKSDGMQAHTNGTGALGDDSMLHSPQLRGLDSDQSGFRDPIFGDGSLGESDFDSGIEKGEARHLGQFTGAVKTKRQDEVQEFSKTITRPHRVSSGSVSSEGMLQDSPSSSDVVTVITSRHGSESSQASDWDWAWLVPGWGKEWRRKEMDDFY</sequence>
<dbReference type="InterPro" id="IPR001507">
    <property type="entry name" value="ZP_dom"/>
</dbReference>
<dbReference type="Proteomes" id="UP000465112">
    <property type="component" value="Chromosome 7"/>
</dbReference>